<evidence type="ECO:0000259" key="3">
    <source>
        <dbReference type="Pfam" id="PF02678"/>
    </source>
</evidence>
<dbReference type="InterPro" id="IPR011051">
    <property type="entry name" value="RmlC_Cupin_sf"/>
</dbReference>
<proteinExistence type="inferred from homology"/>
<dbReference type="EMBL" id="JAZEWV010000012">
    <property type="protein sequence ID" value="MEE4543762.1"/>
    <property type="molecule type" value="Genomic_DNA"/>
</dbReference>
<dbReference type="RefSeq" id="WP_330796488.1">
    <property type="nucleotide sequence ID" value="NZ_JAZEWV010000012.1"/>
</dbReference>
<gene>
    <name evidence="4" type="ORF">V2S66_17520</name>
</gene>
<comment type="caution">
    <text evidence="4">The sequence shown here is derived from an EMBL/GenBank/DDBJ whole genome shotgun (WGS) entry which is preliminary data.</text>
</comment>
<name>A0ABU7PES9_9ACTN</name>
<dbReference type="PIRSF" id="PIRSF006232">
    <property type="entry name" value="Pirin"/>
    <property type="match status" value="1"/>
</dbReference>
<dbReference type="PANTHER" id="PTHR43212">
    <property type="entry name" value="QUERCETIN 2,3-DIOXYGENASE"/>
    <property type="match status" value="1"/>
</dbReference>
<dbReference type="Gene3D" id="2.60.120.10">
    <property type="entry name" value="Jelly Rolls"/>
    <property type="match status" value="2"/>
</dbReference>
<accession>A0ABU7PES9</accession>
<dbReference type="SUPFAM" id="SSF51182">
    <property type="entry name" value="RmlC-like cupins"/>
    <property type="match status" value="1"/>
</dbReference>
<dbReference type="InterPro" id="IPR003829">
    <property type="entry name" value="Pirin_N_dom"/>
</dbReference>
<reference evidence="4 5" key="1">
    <citation type="submission" date="2023-12" db="EMBL/GenBank/DDBJ databases">
        <title>Streptomyces sp. V4-01.</title>
        <authorList>
            <person name="Somphong A."/>
            <person name="Phongsopitanun W."/>
        </authorList>
    </citation>
    <scope>NUCLEOTIDE SEQUENCE [LARGE SCALE GENOMIC DNA]</scope>
    <source>
        <strain evidence="4 5">V4-01</strain>
    </source>
</reference>
<feature type="domain" description="Pirin N-terminal" evidence="3">
    <location>
        <begin position="15"/>
        <end position="117"/>
    </location>
</feature>
<evidence type="ECO:0000313" key="5">
    <source>
        <dbReference type="Proteomes" id="UP001344658"/>
    </source>
</evidence>
<comment type="similarity">
    <text evidence="1 2">Belongs to the pirin family.</text>
</comment>
<dbReference type="InterPro" id="IPR014710">
    <property type="entry name" value="RmlC-like_jellyroll"/>
</dbReference>
<evidence type="ECO:0000256" key="2">
    <source>
        <dbReference type="RuleBase" id="RU003457"/>
    </source>
</evidence>
<dbReference type="Pfam" id="PF02678">
    <property type="entry name" value="Pirin"/>
    <property type="match status" value="1"/>
</dbReference>
<protein>
    <submittedName>
        <fullName evidence="4">Pirin family protein</fullName>
    </submittedName>
</protein>
<evidence type="ECO:0000256" key="1">
    <source>
        <dbReference type="ARBA" id="ARBA00008416"/>
    </source>
</evidence>
<keyword evidence="5" id="KW-1185">Reference proteome</keyword>
<organism evidence="4 5">
    <name type="scientific">Actinacidiphila polyblastidii</name>
    <dbReference type="NCBI Taxonomy" id="3110430"/>
    <lineage>
        <taxon>Bacteria</taxon>
        <taxon>Bacillati</taxon>
        <taxon>Actinomycetota</taxon>
        <taxon>Actinomycetes</taxon>
        <taxon>Kitasatosporales</taxon>
        <taxon>Streptomycetaceae</taxon>
        <taxon>Actinacidiphila</taxon>
    </lineage>
</organism>
<evidence type="ECO:0000313" key="4">
    <source>
        <dbReference type="EMBL" id="MEE4543762.1"/>
    </source>
</evidence>
<dbReference type="Proteomes" id="UP001344658">
    <property type="component" value="Unassembled WGS sequence"/>
</dbReference>
<dbReference type="PANTHER" id="PTHR43212:SF3">
    <property type="entry name" value="QUERCETIN 2,3-DIOXYGENASE"/>
    <property type="match status" value="1"/>
</dbReference>
<dbReference type="InterPro" id="IPR012093">
    <property type="entry name" value="Pirin"/>
</dbReference>
<sequence>MDVRAGAGRFEGGSPGVRTRHAFSFGAHYDPENVGFGLLSACNEETLDPGAGFAEHPHRDTEIVTWVIEGELEHRDATGAATRLAAGDLQGLSAAGGVRHSERNAGPGPLRFLQMWLRPDAYGGAPRYTAVTDPAPPGEGLRLLASGRPGDAAPVELRQRAAALHAGRTAGTGAWALPDAAHLYVHVVRGAVTLTAPDPAGSPGTAALGPGDAARITGAHGVRAAAAGPAEFLVWEMHAARP</sequence>